<sequence>MRNTNKFYYDLMKLNVLSSSYVDDAYKAAWEGNVYPFFHDSKYEFHYETAKYFDRADEKTIDKLCSLLDDYIDEKADFTDFEKKVEKIVGKGNVFYVLNYIFKAGQYKKLLANIQLNKMHFSQHFIDRFEAHGYWI</sequence>
<accession>A0A1L4BUT9</accession>
<dbReference type="EMBL" id="CP016796">
    <property type="protein sequence ID" value="API87598.1"/>
    <property type="molecule type" value="Genomic_DNA"/>
</dbReference>
<organism evidence="1 2">
    <name type="scientific">Francisella uliginis</name>
    <dbReference type="NCBI Taxonomy" id="573570"/>
    <lineage>
        <taxon>Bacteria</taxon>
        <taxon>Pseudomonadati</taxon>
        <taxon>Pseudomonadota</taxon>
        <taxon>Gammaproteobacteria</taxon>
        <taxon>Thiotrichales</taxon>
        <taxon>Francisellaceae</taxon>
        <taxon>Francisella</taxon>
    </lineage>
</organism>
<gene>
    <name evidence="1" type="ORF">F7310_09625</name>
</gene>
<dbReference type="STRING" id="573570.F7310_09625"/>
<name>A0A1L4BUT9_9GAMM</name>
<dbReference type="Proteomes" id="UP000184222">
    <property type="component" value="Chromosome"/>
</dbReference>
<dbReference type="RefSeq" id="WP_072713379.1">
    <property type="nucleotide sequence ID" value="NZ_CP016796.1"/>
</dbReference>
<dbReference type="OrthoDB" id="5604800at2"/>
<evidence type="ECO:0000313" key="1">
    <source>
        <dbReference type="EMBL" id="API87598.1"/>
    </source>
</evidence>
<evidence type="ECO:0000313" key="2">
    <source>
        <dbReference type="Proteomes" id="UP000184222"/>
    </source>
</evidence>
<keyword evidence="2" id="KW-1185">Reference proteome</keyword>
<protein>
    <submittedName>
        <fullName evidence="1">Uncharacterized protein</fullName>
    </submittedName>
</protein>
<proteinExistence type="predicted"/>
<reference evidence="1 2" key="1">
    <citation type="journal article" date="2016" name="Appl. Environ. Microbiol.">
        <title>Whole genome relationships among Francisella bacteria of diverse origin define new species and provide specific regions for detection.</title>
        <authorList>
            <person name="Challacombe J.F."/>
            <person name="Petersen J.M."/>
            <person name="Gallegos-Graves V."/>
            <person name="Hodge D."/>
            <person name="Pillai S."/>
            <person name="Kuske C.R."/>
        </authorList>
    </citation>
    <scope>NUCLEOTIDE SEQUENCE [LARGE SCALE GENOMIC DNA]</scope>
    <source>
        <strain evidence="2">TX07-7310</strain>
    </source>
</reference>
<dbReference type="KEGG" id="frx:F7310_09625"/>
<dbReference type="AlphaFoldDB" id="A0A1L4BUT9"/>